<dbReference type="AlphaFoldDB" id="A0A921MBH7"/>
<feature type="transmembrane region" description="Helical" evidence="1">
    <location>
        <begin position="128"/>
        <end position="151"/>
    </location>
</feature>
<proteinExistence type="predicted"/>
<sequence>MATQRYTREERAAARAQRSAERAARSPYSAVHTGPGRMLTAVYGILAFAAIGRVSYQLLLKFDEAPFAYTLSALSALVYILATVCLVIGNRVSHHIAVAACVFEAAGVLIVGALSYTHPELFAHDSVWSKFGVGYGFVPLVLPFIGLWWLWRIQRRVGRAGSADQPSPSPESPESSAA</sequence>
<reference evidence="2" key="2">
    <citation type="submission" date="2021-09" db="EMBL/GenBank/DDBJ databases">
        <authorList>
            <person name="Gilroy R."/>
        </authorList>
    </citation>
    <scope>NUCLEOTIDE SEQUENCE</scope>
    <source>
        <strain evidence="2">ChiGjej5B5-7349</strain>
    </source>
</reference>
<accession>A0A921MBH7</accession>
<keyword evidence="1" id="KW-1133">Transmembrane helix</keyword>
<evidence type="ECO:0008006" key="4">
    <source>
        <dbReference type="Google" id="ProtNLM"/>
    </source>
</evidence>
<dbReference type="EMBL" id="DYUK01000025">
    <property type="protein sequence ID" value="HJG79025.1"/>
    <property type="molecule type" value="Genomic_DNA"/>
</dbReference>
<evidence type="ECO:0000313" key="2">
    <source>
        <dbReference type="EMBL" id="HJG79025.1"/>
    </source>
</evidence>
<feature type="transmembrane region" description="Helical" evidence="1">
    <location>
        <begin position="38"/>
        <end position="56"/>
    </location>
</feature>
<keyword evidence="1" id="KW-0812">Transmembrane</keyword>
<evidence type="ECO:0000313" key="3">
    <source>
        <dbReference type="Proteomes" id="UP000784435"/>
    </source>
</evidence>
<keyword evidence="1" id="KW-0472">Membrane</keyword>
<name>A0A921MBH7_9MICO</name>
<protein>
    <recommendedName>
        <fullName evidence="4">Integral membrane protein</fullName>
    </recommendedName>
</protein>
<dbReference type="Proteomes" id="UP000784435">
    <property type="component" value="Unassembled WGS sequence"/>
</dbReference>
<feature type="transmembrane region" description="Helical" evidence="1">
    <location>
        <begin position="68"/>
        <end position="89"/>
    </location>
</feature>
<comment type="caution">
    <text evidence="2">The sequence shown here is derived from an EMBL/GenBank/DDBJ whole genome shotgun (WGS) entry which is preliminary data.</text>
</comment>
<reference evidence="2" key="1">
    <citation type="journal article" date="2021" name="PeerJ">
        <title>Extensive microbial diversity within the chicken gut microbiome revealed by metagenomics and culture.</title>
        <authorList>
            <person name="Gilroy R."/>
            <person name="Ravi A."/>
            <person name="Getino M."/>
            <person name="Pursley I."/>
            <person name="Horton D.L."/>
            <person name="Alikhan N.F."/>
            <person name="Baker D."/>
            <person name="Gharbi K."/>
            <person name="Hall N."/>
            <person name="Watson M."/>
            <person name="Adriaenssens E.M."/>
            <person name="Foster-Nyarko E."/>
            <person name="Jarju S."/>
            <person name="Secka A."/>
            <person name="Antonio M."/>
            <person name="Oren A."/>
            <person name="Chaudhuri R.R."/>
            <person name="La Ragione R."/>
            <person name="Hildebrand F."/>
            <person name="Pallen M.J."/>
        </authorList>
    </citation>
    <scope>NUCLEOTIDE SEQUENCE</scope>
    <source>
        <strain evidence="2">ChiGjej5B5-7349</strain>
    </source>
</reference>
<gene>
    <name evidence="2" type="ORF">K8V08_01275</name>
</gene>
<organism evidence="2 3">
    <name type="scientific">Brevibacterium senegalense</name>
    <dbReference type="NCBI Taxonomy" id="1033736"/>
    <lineage>
        <taxon>Bacteria</taxon>
        <taxon>Bacillati</taxon>
        <taxon>Actinomycetota</taxon>
        <taxon>Actinomycetes</taxon>
        <taxon>Micrococcales</taxon>
        <taxon>Brevibacteriaceae</taxon>
        <taxon>Brevibacterium</taxon>
    </lineage>
</organism>
<feature type="transmembrane region" description="Helical" evidence="1">
    <location>
        <begin position="96"/>
        <end position="116"/>
    </location>
</feature>
<evidence type="ECO:0000256" key="1">
    <source>
        <dbReference type="SAM" id="Phobius"/>
    </source>
</evidence>